<dbReference type="Proteomes" id="UP000054270">
    <property type="component" value="Unassembled WGS sequence"/>
</dbReference>
<evidence type="ECO:0000256" key="2">
    <source>
        <dbReference type="PIRSR" id="PIRSR613078-1"/>
    </source>
</evidence>
<dbReference type="GO" id="GO:0004331">
    <property type="term" value="F:fructose-2,6-bisphosphate 2-phosphatase activity"/>
    <property type="evidence" value="ECO:0007669"/>
    <property type="project" value="TreeGrafter"/>
</dbReference>
<dbReference type="PANTHER" id="PTHR46517">
    <property type="entry name" value="FRUCTOSE-2,6-BISPHOSPHATASE TIGAR"/>
    <property type="match status" value="1"/>
</dbReference>
<protein>
    <recommendedName>
        <fullName evidence="6">Phosphoglycerate mutase (2,3-diphosphoglycerate-dependent)</fullName>
    </recommendedName>
</protein>
<dbReference type="InterPro" id="IPR013078">
    <property type="entry name" value="His_Pase_superF_clade-1"/>
</dbReference>
<dbReference type="SMART" id="SM00855">
    <property type="entry name" value="PGAM"/>
    <property type="match status" value="1"/>
</dbReference>
<evidence type="ECO:0000313" key="5">
    <source>
        <dbReference type="Proteomes" id="UP000054270"/>
    </source>
</evidence>
<organism evidence="4 5">
    <name type="scientific">Hypholoma sublateritium (strain FD-334 SS-4)</name>
    <dbReference type="NCBI Taxonomy" id="945553"/>
    <lineage>
        <taxon>Eukaryota</taxon>
        <taxon>Fungi</taxon>
        <taxon>Dikarya</taxon>
        <taxon>Basidiomycota</taxon>
        <taxon>Agaricomycotina</taxon>
        <taxon>Agaricomycetes</taxon>
        <taxon>Agaricomycetidae</taxon>
        <taxon>Agaricales</taxon>
        <taxon>Agaricineae</taxon>
        <taxon>Strophariaceae</taxon>
        <taxon>Hypholoma</taxon>
    </lineage>
</organism>
<feature type="binding site" evidence="3">
    <location>
        <begin position="8"/>
        <end position="15"/>
    </location>
    <ligand>
        <name>substrate</name>
    </ligand>
</feature>
<dbReference type="AlphaFoldDB" id="A0A0D2L3B8"/>
<dbReference type="OrthoDB" id="354304at2759"/>
<keyword evidence="1" id="KW-0378">Hydrolase</keyword>
<dbReference type="STRING" id="945553.A0A0D2L3B8"/>
<reference evidence="5" key="1">
    <citation type="submission" date="2014-04" db="EMBL/GenBank/DDBJ databases">
        <title>Evolutionary Origins and Diversification of the Mycorrhizal Mutualists.</title>
        <authorList>
            <consortium name="DOE Joint Genome Institute"/>
            <consortium name="Mycorrhizal Genomics Consortium"/>
            <person name="Kohler A."/>
            <person name="Kuo A."/>
            <person name="Nagy L.G."/>
            <person name="Floudas D."/>
            <person name="Copeland A."/>
            <person name="Barry K.W."/>
            <person name="Cichocki N."/>
            <person name="Veneault-Fourrey C."/>
            <person name="LaButti K."/>
            <person name="Lindquist E.A."/>
            <person name="Lipzen A."/>
            <person name="Lundell T."/>
            <person name="Morin E."/>
            <person name="Murat C."/>
            <person name="Riley R."/>
            <person name="Ohm R."/>
            <person name="Sun H."/>
            <person name="Tunlid A."/>
            <person name="Henrissat B."/>
            <person name="Grigoriev I.V."/>
            <person name="Hibbett D.S."/>
            <person name="Martin F."/>
        </authorList>
    </citation>
    <scope>NUCLEOTIDE SEQUENCE [LARGE SCALE GENOMIC DNA]</scope>
    <source>
        <strain evidence="5">FD-334 SS-4</strain>
    </source>
</reference>
<gene>
    <name evidence="4" type="ORF">HYPSUDRAFT_42386</name>
</gene>
<dbReference type="EMBL" id="KN817560">
    <property type="protein sequence ID" value="KJA21242.1"/>
    <property type="molecule type" value="Genomic_DNA"/>
</dbReference>
<keyword evidence="5" id="KW-1185">Reference proteome</keyword>
<evidence type="ECO:0008006" key="6">
    <source>
        <dbReference type="Google" id="ProtNLM"/>
    </source>
</evidence>
<feature type="active site" description="Tele-phosphohistidine intermediate" evidence="2">
    <location>
        <position position="9"/>
    </location>
</feature>
<feature type="binding site" evidence="3">
    <location>
        <position position="58"/>
    </location>
    <ligand>
        <name>substrate</name>
    </ligand>
</feature>
<evidence type="ECO:0000256" key="1">
    <source>
        <dbReference type="ARBA" id="ARBA00022801"/>
    </source>
</evidence>
<sequence length="275" mass="30890">MVTFIFIRHGESKDNLRGVWAGWKDSPLSNHGMLQAEALGDSLASMKLSFMYSSDLLRAKTTANAVKRKQRGNPNLLLREFTILREQNFGAGEGMKFSKKKPGMSLTDHYSKGKFPALYTRHERFPEGESLDDLAQRADTVINDILFPHLLEEKEEDVTRTIAVVSHGLFIGELLAAILRRSHERDATFNHHHFRGMKNTAWTEVAVSLKHSNTASATSPLVVKVGEINQDTHLLNLRRQKGGIGSMAHDPSQVDIRTLFEKKSVASKATRLKPY</sequence>
<dbReference type="GO" id="GO:0043456">
    <property type="term" value="P:regulation of pentose-phosphate shunt"/>
    <property type="evidence" value="ECO:0007669"/>
    <property type="project" value="TreeGrafter"/>
</dbReference>
<dbReference type="GO" id="GO:0005829">
    <property type="term" value="C:cytosol"/>
    <property type="evidence" value="ECO:0007669"/>
    <property type="project" value="TreeGrafter"/>
</dbReference>
<dbReference type="GO" id="GO:0045820">
    <property type="term" value="P:negative regulation of glycolytic process"/>
    <property type="evidence" value="ECO:0007669"/>
    <property type="project" value="TreeGrafter"/>
</dbReference>
<name>A0A0D2L3B8_HYPSF</name>
<accession>A0A0D2L3B8</accession>
<evidence type="ECO:0000313" key="4">
    <source>
        <dbReference type="EMBL" id="KJA21242.1"/>
    </source>
</evidence>
<dbReference type="InterPro" id="IPR051695">
    <property type="entry name" value="Phosphoglycerate_Mutase"/>
</dbReference>
<proteinExistence type="predicted"/>
<dbReference type="PANTHER" id="PTHR46517:SF1">
    <property type="entry name" value="FRUCTOSE-2,6-BISPHOSPHATASE TIGAR"/>
    <property type="match status" value="1"/>
</dbReference>
<dbReference type="Gene3D" id="3.40.50.1240">
    <property type="entry name" value="Phosphoglycerate mutase-like"/>
    <property type="match status" value="1"/>
</dbReference>
<dbReference type="Pfam" id="PF00300">
    <property type="entry name" value="His_Phos_1"/>
    <property type="match status" value="1"/>
</dbReference>
<dbReference type="SUPFAM" id="SSF53254">
    <property type="entry name" value="Phosphoglycerate mutase-like"/>
    <property type="match status" value="1"/>
</dbReference>
<dbReference type="OMA" id="CSHAPLN"/>
<evidence type="ECO:0000256" key="3">
    <source>
        <dbReference type="PIRSR" id="PIRSR613078-2"/>
    </source>
</evidence>
<feature type="active site" description="Proton donor/acceptor" evidence="2">
    <location>
        <position position="86"/>
    </location>
</feature>
<dbReference type="CDD" id="cd07067">
    <property type="entry name" value="HP_PGM_like"/>
    <property type="match status" value="1"/>
</dbReference>
<dbReference type="InterPro" id="IPR029033">
    <property type="entry name" value="His_PPase_superfam"/>
</dbReference>